<comment type="caution">
    <text evidence="1">The sequence shown here is derived from an EMBL/GenBank/DDBJ whole genome shotgun (WGS) entry which is preliminary data.</text>
</comment>
<accession>A0A1G2CKD1</accession>
<name>A0A1G2CKD1_9BACT</name>
<gene>
    <name evidence="1" type="ORF">A3A43_00905</name>
</gene>
<dbReference type="Proteomes" id="UP000178495">
    <property type="component" value="Unassembled WGS sequence"/>
</dbReference>
<organism evidence="1 2">
    <name type="scientific">Candidatus Liptonbacteria bacterium RIFCSPLOWO2_01_FULL_56_20</name>
    <dbReference type="NCBI Taxonomy" id="1798652"/>
    <lineage>
        <taxon>Bacteria</taxon>
        <taxon>Candidatus Liptoniibacteriota</taxon>
    </lineage>
</organism>
<dbReference type="AlphaFoldDB" id="A0A1G2CKD1"/>
<dbReference type="Pfam" id="PF20329">
    <property type="entry name" value="DUF6624"/>
    <property type="match status" value="1"/>
</dbReference>
<dbReference type="EMBL" id="MHLC01000005">
    <property type="protein sequence ID" value="OGZ01717.1"/>
    <property type="molecule type" value="Genomic_DNA"/>
</dbReference>
<dbReference type="InterPro" id="IPR046732">
    <property type="entry name" value="DUF6624"/>
</dbReference>
<sequence>MRIKNRKLAEEILRMTMIDQRMRERFIAGKTKWNKRLDKKHTAKLKEIVEQYGWPTISLVGKKASHGAWLLAQHAVHDSKFQKKVLRLMKAAYRKDKKGIDLRNVALLIDRIRIIHERNPQLFGTQFRRGADGRLEPFPIRNKKGLNMRRKKYGLGKFEKNLAELNQSYTRWAGKAKKEVEKMERRLKLKTR</sequence>
<evidence type="ECO:0000313" key="1">
    <source>
        <dbReference type="EMBL" id="OGZ01717.1"/>
    </source>
</evidence>
<dbReference type="STRING" id="1798652.A3A43_00905"/>
<proteinExistence type="predicted"/>
<reference evidence="1 2" key="1">
    <citation type="journal article" date="2016" name="Nat. Commun.">
        <title>Thousands of microbial genomes shed light on interconnected biogeochemical processes in an aquifer system.</title>
        <authorList>
            <person name="Anantharaman K."/>
            <person name="Brown C.T."/>
            <person name="Hug L.A."/>
            <person name="Sharon I."/>
            <person name="Castelle C.J."/>
            <person name="Probst A.J."/>
            <person name="Thomas B.C."/>
            <person name="Singh A."/>
            <person name="Wilkins M.J."/>
            <person name="Karaoz U."/>
            <person name="Brodie E.L."/>
            <person name="Williams K.H."/>
            <person name="Hubbard S.S."/>
            <person name="Banfield J.F."/>
        </authorList>
    </citation>
    <scope>NUCLEOTIDE SEQUENCE [LARGE SCALE GENOMIC DNA]</scope>
</reference>
<evidence type="ECO:0000313" key="2">
    <source>
        <dbReference type="Proteomes" id="UP000178495"/>
    </source>
</evidence>
<protein>
    <submittedName>
        <fullName evidence="1">Uncharacterized protein</fullName>
    </submittedName>
</protein>